<evidence type="ECO:0000256" key="5">
    <source>
        <dbReference type="ARBA" id="ARBA00051722"/>
    </source>
</evidence>
<dbReference type="PANTHER" id="PTHR11717:SF7">
    <property type="entry name" value="LOW MOLECULAR WEIGHT PHOSPHOTYROSINE PROTEIN PHOSPHATASE"/>
    <property type="match status" value="1"/>
</dbReference>
<comment type="caution">
    <text evidence="8">The sequence shown here is derived from an EMBL/GenBank/DDBJ whole genome shotgun (WGS) entry which is preliminary data.</text>
</comment>
<dbReference type="SMART" id="SM00226">
    <property type="entry name" value="LMWPc"/>
    <property type="match status" value="1"/>
</dbReference>
<feature type="active site" description="Nucleophile" evidence="6">
    <location>
        <position position="8"/>
    </location>
</feature>
<dbReference type="Pfam" id="PF01451">
    <property type="entry name" value="LMWPc"/>
    <property type="match status" value="1"/>
</dbReference>
<dbReference type="AlphaFoldDB" id="A0A9D2IA14"/>
<reference evidence="8" key="2">
    <citation type="submission" date="2021-04" db="EMBL/GenBank/DDBJ databases">
        <authorList>
            <person name="Gilroy R."/>
        </authorList>
    </citation>
    <scope>NUCLEOTIDE SEQUENCE</scope>
    <source>
        <strain evidence="8">CHK179-7159</strain>
    </source>
</reference>
<dbReference type="PANTHER" id="PTHR11717">
    <property type="entry name" value="LOW MOLECULAR WEIGHT PROTEIN TYROSINE PHOSPHATASE"/>
    <property type="match status" value="1"/>
</dbReference>
<evidence type="ECO:0000256" key="4">
    <source>
        <dbReference type="ARBA" id="ARBA00022912"/>
    </source>
</evidence>
<evidence type="ECO:0000259" key="7">
    <source>
        <dbReference type="SMART" id="SM00226"/>
    </source>
</evidence>
<dbReference type="CDD" id="cd16343">
    <property type="entry name" value="LMWPTP"/>
    <property type="match status" value="1"/>
</dbReference>
<keyword evidence="4" id="KW-0904">Protein phosphatase</keyword>
<evidence type="ECO:0000313" key="8">
    <source>
        <dbReference type="EMBL" id="HJA94339.1"/>
    </source>
</evidence>
<dbReference type="Gene3D" id="3.40.50.2300">
    <property type="match status" value="1"/>
</dbReference>
<dbReference type="InterPro" id="IPR023485">
    <property type="entry name" value="Ptyr_pPase"/>
</dbReference>
<protein>
    <recommendedName>
        <fullName evidence="2">protein-tyrosine-phosphatase</fullName>
        <ecNumber evidence="2">3.1.3.48</ecNumber>
    </recommendedName>
</protein>
<dbReference type="Proteomes" id="UP000886858">
    <property type="component" value="Unassembled WGS sequence"/>
</dbReference>
<dbReference type="InterPro" id="IPR050438">
    <property type="entry name" value="LMW_PTPase"/>
</dbReference>
<gene>
    <name evidence="8" type="ORF">H9717_14710</name>
</gene>
<dbReference type="InterPro" id="IPR017867">
    <property type="entry name" value="Tyr_phospatase_low_mol_wt"/>
</dbReference>
<organism evidence="8 9">
    <name type="scientific">Candidatus Eisenbergiella merdipullorum</name>
    <dbReference type="NCBI Taxonomy" id="2838553"/>
    <lineage>
        <taxon>Bacteria</taxon>
        <taxon>Bacillati</taxon>
        <taxon>Bacillota</taxon>
        <taxon>Clostridia</taxon>
        <taxon>Lachnospirales</taxon>
        <taxon>Lachnospiraceae</taxon>
        <taxon>Eisenbergiella</taxon>
    </lineage>
</organism>
<name>A0A9D2IA14_9FIRM</name>
<evidence type="ECO:0000313" key="9">
    <source>
        <dbReference type="Proteomes" id="UP000886858"/>
    </source>
</evidence>
<dbReference type="EC" id="3.1.3.48" evidence="2"/>
<evidence type="ECO:0000256" key="1">
    <source>
        <dbReference type="ARBA" id="ARBA00011063"/>
    </source>
</evidence>
<evidence type="ECO:0000256" key="2">
    <source>
        <dbReference type="ARBA" id="ARBA00013064"/>
    </source>
</evidence>
<comment type="similarity">
    <text evidence="1">Belongs to the low molecular weight phosphotyrosine protein phosphatase family.</text>
</comment>
<comment type="catalytic activity">
    <reaction evidence="5">
        <text>O-phospho-L-tyrosyl-[protein] + H2O = L-tyrosyl-[protein] + phosphate</text>
        <dbReference type="Rhea" id="RHEA:10684"/>
        <dbReference type="Rhea" id="RHEA-COMP:10136"/>
        <dbReference type="Rhea" id="RHEA-COMP:20101"/>
        <dbReference type="ChEBI" id="CHEBI:15377"/>
        <dbReference type="ChEBI" id="CHEBI:43474"/>
        <dbReference type="ChEBI" id="CHEBI:46858"/>
        <dbReference type="ChEBI" id="CHEBI:61978"/>
        <dbReference type="EC" id="3.1.3.48"/>
    </reaction>
</comment>
<dbReference type="EMBL" id="DWYY01000170">
    <property type="protein sequence ID" value="HJA94339.1"/>
    <property type="molecule type" value="Genomic_DNA"/>
</dbReference>
<evidence type="ECO:0000256" key="3">
    <source>
        <dbReference type="ARBA" id="ARBA00022801"/>
    </source>
</evidence>
<feature type="active site" description="Proton donor" evidence="6">
    <location>
        <position position="123"/>
    </location>
</feature>
<accession>A0A9D2IA14</accession>
<dbReference type="GO" id="GO:0004725">
    <property type="term" value="F:protein tyrosine phosphatase activity"/>
    <property type="evidence" value="ECO:0007669"/>
    <property type="project" value="UniProtKB-EC"/>
</dbReference>
<sequence>MLSVLFICHGNICRSPMSEFILKDMVTKRGISDRFQIASAATSREEIGNPVYPPARRKLLEHGIDPSGKTARQMTRRDYEDYDYILAAEQYNIRNILRITGGDPDHKIQRLLDFSDRPRDIADPWYTGDFDTAWNDIVEGCEAFLDWLKKEKKL</sequence>
<dbReference type="SUPFAM" id="SSF52788">
    <property type="entry name" value="Phosphotyrosine protein phosphatases I"/>
    <property type="match status" value="1"/>
</dbReference>
<feature type="active site" evidence="6">
    <location>
        <position position="14"/>
    </location>
</feature>
<keyword evidence="3" id="KW-0378">Hydrolase</keyword>
<proteinExistence type="inferred from homology"/>
<dbReference type="InterPro" id="IPR036196">
    <property type="entry name" value="Ptyr_pPase_sf"/>
</dbReference>
<feature type="domain" description="Phosphotyrosine protein phosphatase I" evidence="7">
    <location>
        <begin position="2"/>
        <end position="147"/>
    </location>
</feature>
<dbReference type="PRINTS" id="PR00719">
    <property type="entry name" value="LMWPTPASE"/>
</dbReference>
<reference evidence="8" key="1">
    <citation type="journal article" date="2021" name="PeerJ">
        <title>Extensive microbial diversity within the chicken gut microbiome revealed by metagenomics and culture.</title>
        <authorList>
            <person name="Gilroy R."/>
            <person name="Ravi A."/>
            <person name="Getino M."/>
            <person name="Pursley I."/>
            <person name="Horton D.L."/>
            <person name="Alikhan N.F."/>
            <person name="Baker D."/>
            <person name="Gharbi K."/>
            <person name="Hall N."/>
            <person name="Watson M."/>
            <person name="Adriaenssens E.M."/>
            <person name="Foster-Nyarko E."/>
            <person name="Jarju S."/>
            <person name="Secka A."/>
            <person name="Antonio M."/>
            <person name="Oren A."/>
            <person name="Chaudhuri R.R."/>
            <person name="La Ragione R."/>
            <person name="Hildebrand F."/>
            <person name="Pallen M.J."/>
        </authorList>
    </citation>
    <scope>NUCLEOTIDE SEQUENCE</scope>
    <source>
        <strain evidence="8">CHK179-7159</strain>
    </source>
</reference>
<evidence type="ECO:0000256" key="6">
    <source>
        <dbReference type="PIRSR" id="PIRSR617867-1"/>
    </source>
</evidence>